<keyword evidence="6" id="KW-0472">Membrane</keyword>
<dbReference type="AlphaFoldDB" id="A0A1C3ZA95"/>
<keyword evidence="4 7" id="KW-0808">Transferase</keyword>
<dbReference type="Proteomes" id="UP000199268">
    <property type="component" value="Unassembled WGS sequence"/>
</dbReference>
<comment type="similarity">
    <text evidence="2">Belongs to the CDP-glycerol glycerophosphotransferase family.</text>
</comment>
<dbReference type="PANTHER" id="PTHR37316:SF3">
    <property type="entry name" value="TEICHOIC ACID GLYCEROL-PHOSPHATE TRANSFERASE"/>
    <property type="match status" value="1"/>
</dbReference>
<keyword evidence="8" id="KW-1185">Reference proteome</keyword>
<proteinExistence type="inferred from homology"/>
<dbReference type="PANTHER" id="PTHR37316">
    <property type="entry name" value="TEICHOIC ACID GLYCEROL-PHOSPHATE PRIMASE"/>
    <property type="match status" value="1"/>
</dbReference>
<protein>
    <submittedName>
        <fullName evidence="7">CDP-glycerol glycerophosphotransferase</fullName>
    </submittedName>
</protein>
<dbReference type="OrthoDB" id="9811865at2"/>
<evidence type="ECO:0000256" key="1">
    <source>
        <dbReference type="ARBA" id="ARBA00004202"/>
    </source>
</evidence>
<dbReference type="STRING" id="1505725.GA0061074_101384"/>
<evidence type="ECO:0000256" key="4">
    <source>
        <dbReference type="ARBA" id="ARBA00022679"/>
    </source>
</evidence>
<dbReference type="EMBL" id="FMAO01000001">
    <property type="protein sequence ID" value="SCB79192.1"/>
    <property type="molecule type" value="Genomic_DNA"/>
</dbReference>
<dbReference type="RefSeq" id="WP_092461408.1">
    <property type="nucleotide sequence ID" value="NZ_BJEE01000002.1"/>
</dbReference>
<organism evidence="7 8">
    <name type="scientific">Weissella bombi</name>
    <dbReference type="NCBI Taxonomy" id="1505725"/>
    <lineage>
        <taxon>Bacteria</taxon>
        <taxon>Bacillati</taxon>
        <taxon>Bacillota</taxon>
        <taxon>Bacilli</taxon>
        <taxon>Lactobacillales</taxon>
        <taxon>Lactobacillaceae</taxon>
        <taxon>Weissella</taxon>
    </lineage>
</organism>
<dbReference type="GO" id="GO:0047355">
    <property type="term" value="F:CDP-glycerol glycerophosphotransferase activity"/>
    <property type="evidence" value="ECO:0007669"/>
    <property type="project" value="InterPro"/>
</dbReference>
<evidence type="ECO:0000256" key="6">
    <source>
        <dbReference type="ARBA" id="ARBA00023136"/>
    </source>
</evidence>
<name>A0A1C3ZA95_9LACO</name>
<dbReference type="InterPro" id="IPR043148">
    <property type="entry name" value="TagF_C"/>
</dbReference>
<evidence type="ECO:0000313" key="7">
    <source>
        <dbReference type="EMBL" id="SCB79192.1"/>
    </source>
</evidence>
<dbReference type="InterPro" id="IPR007554">
    <property type="entry name" value="Glycerophosphate_synth"/>
</dbReference>
<dbReference type="Gene3D" id="3.40.50.11820">
    <property type="match status" value="1"/>
</dbReference>
<dbReference type="InterPro" id="IPR051612">
    <property type="entry name" value="Teichoic_Acid_Biosynth"/>
</dbReference>
<dbReference type="Gene3D" id="3.40.50.12580">
    <property type="match status" value="1"/>
</dbReference>
<dbReference type="Pfam" id="PF04464">
    <property type="entry name" value="Glyphos_transf"/>
    <property type="match status" value="1"/>
</dbReference>
<accession>A0A1C3ZA95</accession>
<evidence type="ECO:0000256" key="3">
    <source>
        <dbReference type="ARBA" id="ARBA00022475"/>
    </source>
</evidence>
<evidence type="ECO:0000256" key="5">
    <source>
        <dbReference type="ARBA" id="ARBA00022944"/>
    </source>
</evidence>
<dbReference type="GO" id="GO:0019350">
    <property type="term" value="P:teichoic acid biosynthetic process"/>
    <property type="evidence" value="ECO:0007669"/>
    <property type="project" value="UniProtKB-KW"/>
</dbReference>
<evidence type="ECO:0000256" key="2">
    <source>
        <dbReference type="ARBA" id="ARBA00010488"/>
    </source>
</evidence>
<dbReference type="GO" id="GO:0005886">
    <property type="term" value="C:plasma membrane"/>
    <property type="evidence" value="ECO:0007669"/>
    <property type="project" value="UniProtKB-SubCell"/>
</dbReference>
<dbReference type="InterPro" id="IPR043149">
    <property type="entry name" value="TagF_N"/>
</dbReference>
<keyword evidence="3" id="KW-1003">Cell membrane</keyword>
<comment type="subcellular location">
    <subcellularLocation>
        <location evidence="1">Cell membrane</location>
        <topology evidence="1">Peripheral membrane protein</topology>
    </subcellularLocation>
</comment>
<sequence length="868" mass="101388">MGLKEDFRNGTTLEQRLKLKAKLGLNIDTEYKFGNKSKNINNSNNMFLDNDLNVSYNKFYKNFDAEVNKRKSFQYKTSYGHFREMPIIENMIMYETFHGNSMTDNPFALFLEIVKQDVEKKYIHVWVLSHKPEEDIQVQRFIEMENLYFVDLYSDEYLSAIARAKFLINNTSFPPYFFRREEQIYINTWHGTPLKTLGKDMAGSYGQHKNLARNFLQATHILSPNRFTGEKIIYSHDIDGVYQGEIIEEGYPRIDLAQSTTTKYLDDVLMKDVKFDKNKKTILYAPTWRGEVDSVGNINDELLEKVLIMKNSLPDNYQILLKVHPLLYKYVKNDNRFENIVISDYLDINEISAFIDVLITDYSSAFIDFLATKKPIILFQYDQEQYLADRGVYISLDKLSIPIVTSDEELEVLLRDVDNLTSEYIEFDEFAYTQVGNSSEKIINHIFANQKVVTVDYSNSLKNILVWTGKLTNEKVYQINKLSVLNKNILLWHPAKVSVEEEECIKGLKRNIKIFYNVGEIVFDQKNYALYTLIRKNEVHQELITDAQQIFSSNVRRMFGSLHFETVIDFDGISDFWIQQFYYGFPEAKKILYLSLSDINKFETINKNVTKLIPMFNNVVSTNVLIRSLKLENTIKLEIDNDLNDYSFSEVNIDGKKYIVNIPSNDAIVTNFKSELVDSKFVKSQKLSVLILEHNRDKNLVSILDKYFSEVDNEKDDLVIYGDENQIINYLHDNRLYRSNILVLSKKIDINIVRAMFTNAKIIFDLVNLKYDNNFEDFTHSISQNTKIIKYDSSNVLKKYDGLYNTFGFNSIDEGIFTIKEFKHYLSLLNILGNDYINVLDSEFKFNTNKLADNNSANINNLMDISRS</sequence>
<evidence type="ECO:0000313" key="8">
    <source>
        <dbReference type="Proteomes" id="UP000199268"/>
    </source>
</evidence>
<gene>
    <name evidence="7" type="ORF">GA0061074_101384</name>
</gene>
<reference evidence="8" key="1">
    <citation type="submission" date="2016-08" db="EMBL/GenBank/DDBJ databases">
        <authorList>
            <person name="Varghese N."/>
            <person name="Submissions Spin"/>
        </authorList>
    </citation>
    <scope>NUCLEOTIDE SEQUENCE [LARGE SCALE GENOMIC DNA]</scope>
    <source>
        <strain evidence="8">R-53094</strain>
    </source>
</reference>
<dbReference type="SUPFAM" id="SSF53756">
    <property type="entry name" value="UDP-Glycosyltransferase/glycogen phosphorylase"/>
    <property type="match status" value="1"/>
</dbReference>
<keyword evidence="5" id="KW-0777">Teichoic acid biosynthesis</keyword>